<reference evidence="2 3" key="1">
    <citation type="submission" date="2021-06" db="EMBL/GenBank/DDBJ databases">
        <authorList>
            <person name="Palmer J.M."/>
        </authorList>
    </citation>
    <scope>NUCLEOTIDE SEQUENCE [LARGE SCALE GENOMIC DNA]</scope>
    <source>
        <strain evidence="2 3">AS_MEX2019</strain>
        <tissue evidence="2">Muscle</tissue>
    </source>
</reference>
<dbReference type="Proteomes" id="UP001469553">
    <property type="component" value="Unassembled WGS sequence"/>
</dbReference>
<dbReference type="EMBL" id="JAHRIP010085262">
    <property type="protein sequence ID" value="MEQ2314300.1"/>
    <property type="molecule type" value="Genomic_DNA"/>
</dbReference>
<accession>A0ABV1A909</accession>
<keyword evidence="3" id="KW-1185">Reference proteome</keyword>
<gene>
    <name evidence="2" type="ORF">AMECASPLE_010660</name>
</gene>
<protein>
    <submittedName>
        <fullName evidence="2">Uncharacterized protein</fullName>
    </submittedName>
</protein>
<evidence type="ECO:0000313" key="2">
    <source>
        <dbReference type="EMBL" id="MEQ2314300.1"/>
    </source>
</evidence>
<evidence type="ECO:0000313" key="3">
    <source>
        <dbReference type="Proteomes" id="UP001469553"/>
    </source>
</evidence>
<feature type="region of interest" description="Disordered" evidence="1">
    <location>
        <begin position="1"/>
        <end position="25"/>
    </location>
</feature>
<name>A0ABV1A909_9TELE</name>
<organism evidence="2 3">
    <name type="scientific">Ameca splendens</name>
    <dbReference type="NCBI Taxonomy" id="208324"/>
    <lineage>
        <taxon>Eukaryota</taxon>
        <taxon>Metazoa</taxon>
        <taxon>Chordata</taxon>
        <taxon>Craniata</taxon>
        <taxon>Vertebrata</taxon>
        <taxon>Euteleostomi</taxon>
        <taxon>Actinopterygii</taxon>
        <taxon>Neopterygii</taxon>
        <taxon>Teleostei</taxon>
        <taxon>Neoteleostei</taxon>
        <taxon>Acanthomorphata</taxon>
        <taxon>Ovalentaria</taxon>
        <taxon>Atherinomorphae</taxon>
        <taxon>Cyprinodontiformes</taxon>
        <taxon>Goodeidae</taxon>
        <taxon>Ameca</taxon>
    </lineage>
</organism>
<sequence length="71" mass="8235">MKHRAAKPNTWSLKSEPRRIHRTHPSNLGIRTHLLEPWRLDSIRRLIQDDIGLQMHPSKEGSPEFGSSNSE</sequence>
<comment type="caution">
    <text evidence="2">The sequence shown here is derived from an EMBL/GenBank/DDBJ whole genome shotgun (WGS) entry which is preliminary data.</text>
</comment>
<evidence type="ECO:0000256" key="1">
    <source>
        <dbReference type="SAM" id="MobiDB-lite"/>
    </source>
</evidence>
<feature type="region of interest" description="Disordered" evidence="1">
    <location>
        <begin position="52"/>
        <end position="71"/>
    </location>
</feature>
<proteinExistence type="predicted"/>